<dbReference type="InterPro" id="IPR014756">
    <property type="entry name" value="Ig_E-set"/>
</dbReference>
<dbReference type="InterPro" id="IPR011021">
    <property type="entry name" value="Arrestin-like_N"/>
</dbReference>
<protein>
    <recommendedName>
        <fullName evidence="6">Arrestin C-terminal-like domain-containing protein</fullName>
    </recommendedName>
</protein>
<proteinExistence type="predicted"/>
<feature type="domain" description="Arrestin-like N-terminal" evidence="2">
    <location>
        <begin position="196"/>
        <end position="319"/>
    </location>
</feature>
<comment type="caution">
    <text evidence="4">The sequence shown here is derived from an EMBL/GenBank/DDBJ whole genome shotgun (WGS) entry which is preliminary data.</text>
</comment>
<organism evidence="4 5">
    <name type="scientific">Dissophora globulifera</name>
    <dbReference type="NCBI Taxonomy" id="979702"/>
    <lineage>
        <taxon>Eukaryota</taxon>
        <taxon>Fungi</taxon>
        <taxon>Fungi incertae sedis</taxon>
        <taxon>Mucoromycota</taxon>
        <taxon>Mortierellomycotina</taxon>
        <taxon>Mortierellomycetes</taxon>
        <taxon>Mortierellales</taxon>
        <taxon>Mortierellaceae</taxon>
        <taxon>Dissophora</taxon>
    </lineage>
</organism>
<feature type="domain" description="Arrestin C-terminal-like" evidence="3">
    <location>
        <begin position="356"/>
        <end position="477"/>
    </location>
</feature>
<feature type="region of interest" description="Disordered" evidence="1">
    <location>
        <begin position="1"/>
        <end position="66"/>
    </location>
</feature>
<dbReference type="GO" id="GO:0005829">
    <property type="term" value="C:cytosol"/>
    <property type="evidence" value="ECO:0007669"/>
    <property type="project" value="TreeGrafter"/>
</dbReference>
<dbReference type="Pfam" id="PF02752">
    <property type="entry name" value="Arrestin_C"/>
    <property type="match status" value="1"/>
</dbReference>
<dbReference type="GO" id="GO:0070086">
    <property type="term" value="P:ubiquitin-dependent endocytosis"/>
    <property type="evidence" value="ECO:0007669"/>
    <property type="project" value="TreeGrafter"/>
</dbReference>
<feature type="compositionally biased region" description="Basic residues" evidence="1">
    <location>
        <begin position="601"/>
        <end position="617"/>
    </location>
</feature>
<gene>
    <name evidence="4" type="ORF">BGZ99_002749</name>
</gene>
<dbReference type="Proteomes" id="UP000738325">
    <property type="component" value="Unassembled WGS sequence"/>
</dbReference>
<dbReference type="OrthoDB" id="2333384at2759"/>
<dbReference type="GO" id="GO:0005886">
    <property type="term" value="C:plasma membrane"/>
    <property type="evidence" value="ECO:0007669"/>
    <property type="project" value="TreeGrafter"/>
</dbReference>
<dbReference type="PANTHER" id="PTHR11188">
    <property type="entry name" value="ARRESTIN DOMAIN CONTAINING PROTEIN"/>
    <property type="match status" value="1"/>
</dbReference>
<dbReference type="GO" id="GO:0031625">
    <property type="term" value="F:ubiquitin protein ligase binding"/>
    <property type="evidence" value="ECO:0007669"/>
    <property type="project" value="TreeGrafter"/>
</dbReference>
<accession>A0A9P6RQ35</accession>
<keyword evidence="5" id="KW-1185">Reference proteome</keyword>
<dbReference type="InterPro" id="IPR014752">
    <property type="entry name" value="Arrestin-like_C"/>
</dbReference>
<feature type="compositionally biased region" description="Polar residues" evidence="1">
    <location>
        <begin position="638"/>
        <end position="659"/>
    </location>
</feature>
<feature type="compositionally biased region" description="Pro residues" evidence="1">
    <location>
        <begin position="23"/>
        <end position="33"/>
    </location>
</feature>
<dbReference type="InterPro" id="IPR050357">
    <property type="entry name" value="Arrestin_domain-protein"/>
</dbReference>
<dbReference type="PANTHER" id="PTHR11188:SF17">
    <property type="entry name" value="FI21816P1"/>
    <property type="match status" value="1"/>
</dbReference>
<dbReference type="InterPro" id="IPR011022">
    <property type="entry name" value="Arrestin_C-like"/>
</dbReference>
<evidence type="ECO:0000259" key="2">
    <source>
        <dbReference type="Pfam" id="PF00339"/>
    </source>
</evidence>
<dbReference type="Pfam" id="PF00339">
    <property type="entry name" value="Arrestin_N"/>
    <property type="match status" value="1"/>
</dbReference>
<evidence type="ECO:0000256" key="1">
    <source>
        <dbReference type="SAM" id="MobiDB-lite"/>
    </source>
</evidence>
<dbReference type="GO" id="GO:0030674">
    <property type="term" value="F:protein-macromolecule adaptor activity"/>
    <property type="evidence" value="ECO:0007669"/>
    <property type="project" value="TreeGrafter"/>
</dbReference>
<feature type="compositionally biased region" description="Low complexity" evidence="1">
    <location>
        <begin position="110"/>
        <end position="161"/>
    </location>
</feature>
<evidence type="ECO:0008006" key="6">
    <source>
        <dbReference type="Google" id="ProtNLM"/>
    </source>
</evidence>
<evidence type="ECO:0000313" key="5">
    <source>
        <dbReference type="Proteomes" id="UP000738325"/>
    </source>
</evidence>
<feature type="compositionally biased region" description="Polar residues" evidence="1">
    <location>
        <begin position="565"/>
        <end position="600"/>
    </location>
</feature>
<name>A0A9P6RQ35_9FUNG</name>
<feature type="region of interest" description="Disordered" evidence="1">
    <location>
        <begin position="702"/>
        <end position="739"/>
    </location>
</feature>
<dbReference type="AlphaFoldDB" id="A0A9P6RQ35"/>
<reference evidence="4" key="1">
    <citation type="journal article" date="2020" name="Fungal Divers.">
        <title>Resolving the Mortierellaceae phylogeny through synthesis of multi-gene phylogenetics and phylogenomics.</title>
        <authorList>
            <person name="Vandepol N."/>
            <person name="Liber J."/>
            <person name="Desiro A."/>
            <person name="Na H."/>
            <person name="Kennedy M."/>
            <person name="Barry K."/>
            <person name="Grigoriev I.V."/>
            <person name="Miller A.N."/>
            <person name="O'Donnell K."/>
            <person name="Stajich J.E."/>
            <person name="Bonito G."/>
        </authorList>
    </citation>
    <scope>NUCLEOTIDE SEQUENCE</scope>
    <source>
        <strain evidence="4">REB-010B</strain>
    </source>
</reference>
<feature type="compositionally biased region" description="Acidic residues" evidence="1">
    <location>
        <begin position="81"/>
        <end position="90"/>
    </location>
</feature>
<dbReference type="EMBL" id="JAAAIP010000187">
    <property type="protein sequence ID" value="KAG0323492.1"/>
    <property type="molecule type" value="Genomic_DNA"/>
</dbReference>
<feature type="region of interest" description="Disordered" evidence="1">
    <location>
        <begin position="81"/>
        <end position="167"/>
    </location>
</feature>
<sequence length="739" mass="80583">MATSSHSRLPDRGQHLLGLGSPPDSPPSLPGEPLPRRGEAPSYFERLPPAMNEQATTPAPSDEHTNMATQSSAMVPHDEDDYADAEDETVDSNGVHRHRRSHLRHDSSFDRSVTPPVPATTATQLGPPISHSSTVISSSSQTSAATAGSSSTLTGSPSLAPISADTHHSGHSLSPFSFFGHGSSSSDHVVTSKTVRIELLQPQVVVTTGETSTMEGVVYLNLHKNTKVKSLHLEFSGRSSVTWIDDNAYSPATRHTTEPHIEHTWSLISHEHKQPPTLLESGQHAFPFSLELPETLPESLTTTHGRVSYRLTATLTKPGLTFTSSTANIPVVIYRRYPVQASRVYQRSGRAVSGPEDKVKYKITVPQVRVPHGTKVPLQVSVTALSGRTQIQVLQVGLWERVVYRADGRKRVDMRLVKIQKSEGWDRPLHHESEAWTWNKVLLFDMPHMGTDLTQCNPSADNGLMKVAHILRFSILGMDSTKRFRAENEVEINVLAFEDEVRMDPDEAGEGFDGELPSYLTSFTTPRVSYDSERDMDPADDDLLRLMVQRIHLPTYAESEEDANSRGTSRSVSRNTSRAGSRATSPERSLSVGNPPQSLQSHHHHHHHHHNNHHHYPLPHSPLSAGHSPLTSAPIAPLTSTPIAPSPLSCSEPVSTASSGMVGEGHENNIVPGSPCSSVSTATTVTAANFRAETMPISSPLNHLNRLRSHTPSPPLSAAVMQASENESGIEQPKPDRTA</sequence>
<evidence type="ECO:0000259" key="3">
    <source>
        <dbReference type="Pfam" id="PF02752"/>
    </source>
</evidence>
<dbReference type="SUPFAM" id="SSF81296">
    <property type="entry name" value="E set domains"/>
    <property type="match status" value="1"/>
</dbReference>
<dbReference type="Gene3D" id="2.60.40.640">
    <property type="match status" value="1"/>
</dbReference>
<evidence type="ECO:0000313" key="4">
    <source>
        <dbReference type="EMBL" id="KAG0323492.1"/>
    </source>
</evidence>
<feature type="region of interest" description="Disordered" evidence="1">
    <location>
        <begin position="557"/>
        <end position="678"/>
    </location>
</feature>